<proteinExistence type="predicted"/>
<dbReference type="RefSeq" id="XP_033593695.1">
    <property type="nucleotide sequence ID" value="XM_033738335.1"/>
</dbReference>
<evidence type="ECO:0000313" key="3">
    <source>
        <dbReference type="Proteomes" id="UP000799767"/>
    </source>
</evidence>
<keyword evidence="3" id="KW-1185">Reference proteome</keyword>
<keyword evidence="1" id="KW-0732">Signal</keyword>
<dbReference type="EMBL" id="MU001631">
    <property type="protein sequence ID" value="KAF2487126.1"/>
    <property type="molecule type" value="Genomic_DNA"/>
</dbReference>
<accession>A0A6A6Q5A1</accession>
<dbReference type="GeneID" id="54479337"/>
<dbReference type="AlphaFoldDB" id="A0A6A6Q5A1"/>
<gene>
    <name evidence="2" type="ORF">BDY17DRAFT_3905</name>
</gene>
<feature type="signal peptide" evidence="1">
    <location>
        <begin position="1"/>
        <end position="22"/>
    </location>
</feature>
<protein>
    <submittedName>
        <fullName evidence="2">Uncharacterized protein</fullName>
    </submittedName>
</protein>
<organism evidence="2 3">
    <name type="scientific">Neohortaea acidophila</name>
    <dbReference type="NCBI Taxonomy" id="245834"/>
    <lineage>
        <taxon>Eukaryota</taxon>
        <taxon>Fungi</taxon>
        <taxon>Dikarya</taxon>
        <taxon>Ascomycota</taxon>
        <taxon>Pezizomycotina</taxon>
        <taxon>Dothideomycetes</taxon>
        <taxon>Dothideomycetidae</taxon>
        <taxon>Mycosphaerellales</taxon>
        <taxon>Teratosphaeriaceae</taxon>
        <taxon>Neohortaea</taxon>
    </lineage>
</organism>
<sequence>MLLHSLLILSALLLITSAAVLAIELTWPSSIAVLATSFGADRCRKAQEGEERCHLNNVQECKKESGGSHYIWRPKTRCDECLLCTCLTIHECECKEGSPGTGGRGPQEVLG</sequence>
<feature type="chain" id="PRO_5025482740" evidence="1">
    <location>
        <begin position="23"/>
        <end position="111"/>
    </location>
</feature>
<dbReference type="Proteomes" id="UP000799767">
    <property type="component" value="Unassembled WGS sequence"/>
</dbReference>
<evidence type="ECO:0000313" key="2">
    <source>
        <dbReference type="EMBL" id="KAF2487126.1"/>
    </source>
</evidence>
<evidence type="ECO:0000256" key="1">
    <source>
        <dbReference type="SAM" id="SignalP"/>
    </source>
</evidence>
<reference evidence="2" key="1">
    <citation type="journal article" date="2020" name="Stud. Mycol.">
        <title>101 Dothideomycetes genomes: a test case for predicting lifestyles and emergence of pathogens.</title>
        <authorList>
            <person name="Haridas S."/>
            <person name="Albert R."/>
            <person name="Binder M."/>
            <person name="Bloem J."/>
            <person name="Labutti K."/>
            <person name="Salamov A."/>
            <person name="Andreopoulos B."/>
            <person name="Baker S."/>
            <person name="Barry K."/>
            <person name="Bills G."/>
            <person name="Bluhm B."/>
            <person name="Cannon C."/>
            <person name="Castanera R."/>
            <person name="Culley D."/>
            <person name="Daum C."/>
            <person name="Ezra D."/>
            <person name="Gonzalez J."/>
            <person name="Henrissat B."/>
            <person name="Kuo A."/>
            <person name="Liang C."/>
            <person name="Lipzen A."/>
            <person name="Lutzoni F."/>
            <person name="Magnuson J."/>
            <person name="Mondo S."/>
            <person name="Nolan M."/>
            <person name="Ohm R."/>
            <person name="Pangilinan J."/>
            <person name="Park H.-J."/>
            <person name="Ramirez L."/>
            <person name="Alfaro M."/>
            <person name="Sun H."/>
            <person name="Tritt A."/>
            <person name="Yoshinaga Y."/>
            <person name="Zwiers L.-H."/>
            <person name="Turgeon B."/>
            <person name="Goodwin S."/>
            <person name="Spatafora J."/>
            <person name="Crous P."/>
            <person name="Grigoriev I."/>
        </authorList>
    </citation>
    <scope>NUCLEOTIDE SEQUENCE</scope>
    <source>
        <strain evidence="2">CBS 113389</strain>
    </source>
</reference>
<name>A0A6A6Q5A1_9PEZI</name>